<evidence type="ECO:0000256" key="3">
    <source>
        <dbReference type="ARBA" id="ARBA00022801"/>
    </source>
</evidence>
<evidence type="ECO:0000256" key="1">
    <source>
        <dbReference type="ARBA" id="ARBA00004123"/>
    </source>
</evidence>
<dbReference type="EMBL" id="MCOG01000044">
    <property type="protein sequence ID" value="ORY69364.1"/>
    <property type="molecule type" value="Genomic_DNA"/>
</dbReference>
<feature type="domain" description="Helicase C-terminal" evidence="8">
    <location>
        <begin position="327"/>
        <end position="488"/>
    </location>
</feature>
<dbReference type="CDD" id="cd18793">
    <property type="entry name" value="SF2_C_SNF"/>
    <property type="match status" value="1"/>
</dbReference>
<dbReference type="Pfam" id="PF00176">
    <property type="entry name" value="SNF2-rel_dom"/>
    <property type="match status" value="1"/>
</dbReference>
<dbReference type="Pfam" id="PF00271">
    <property type="entry name" value="Helicase_C"/>
    <property type="match status" value="1"/>
</dbReference>
<keyword evidence="5" id="KW-0539">Nucleus</keyword>
<dbReference type="GO" id="GO:0042393">
    <property type="term" value="F:histone binding"/>
    <property type="evidence" value="ECO:0007669"/>
    <property type="project" value="TreeGrafter"/>
</dbReference>
<sequence>VVGGKLKDYQLDGVNWLLYNWTKRKSCILADEMGLGKTIQIIAFLSTIREKYNCYPFLIIVPLSTIDNWYREFKKWVPNMIIIKYEGKKESRNIISQYLFYCKSVKFSGYGRKMLNCHVLITTPTVFLADHSLFKSIRPKWEAVVVDEGHCLKTENGRLVTAINKLKIDFKVVLTGTPLQNNLLELLNILSFLDPVNFHDTKNIQKEFETETIDEEKLKWIRQKLKSYMLRRSKSLVLNLPPKTETIVPVPMTSLQKRVYKGILEKNFNMLTSDMIKKASLSSSNNVLAELKKCLNHPYLNQGIEPQFKDINEEYTHLVDACGKFQLLKIMLKKLKEQNHRVLIFSTMKTLLDLLERFLYFENYRYTRLDGDTSFRERQRRIDAFNSPDSDLFIFLLTTRTGGQGINLTTADTVIMYDHDWNPQADIQALSRAHRIGQKKVVAAYKLVIKDSAEERIIQVGNRKLALNQLIVNSLSKNQIPIEKDDMLSILRYGAKSLFEENEQYSKETLKWDEKSGKEQEK</sequence>
<dbReference type="InterPro" id="IPR049730">
    <property type="entry name" value="SNF2/RAD54-like_C"/>
</dbReference>
<dbReference type="PANTHER" id="PTHR45623:SF17">
    <property type="entry name" value="CHROMODOMAIN-HELICASE-DNA-BINDING PROTEIN 3-RELATED"/>
    <property type="match status" value="1"/>
</dbReference>
<comment type="caution">
    <text evidence="9">The sequence shown here is derived from an EMBL/GenBank/DDBJ whole genome shotgun (WGS) entry which is preliminary data.</text>
</comment>
<dbReference type="Gene3D" id="3.40.50.10810">
    <property type="entry name" value="Tandem AAA-ATPase domain"/>
    <property type="match status" value="1"/>
</dbReference>
<dbReference type="InterPro" id="IPR027417">
    <property type="entry name" value="P-loop_NTPase"/>
</dbReference>
<protein>
    <recommendedName>
        <fullName evidence="11">P-loop containing nucleoside triphosphate hydrolase protein</fullName>
    </recommendedName>
</protein>
<feature type="region of interest" description="Disordered" evidence="6">
    <location>
        <begin position="503"/>
        <end position="522"/>
    </location>
</feature>
<dbReference type="STRING" id="1754190.A0A1Y2EDH2"/>
<accession>A0A1Y2EDH2</accession>
<dbReference type="GO" id="GO:0005634">
    <property type="term" value="C:nucleus"/>
    <property type="evidence" value="ECO:0007669"/>
    <property type="project" value="UniProtKB-SubCell"/>
</dbReference>
<comment type="subcellular location">
    <subcellularLocation>
        <location evidence="1">Nucleus</location>
    </subcellularLocation>
</comment>
<evidence type="ECO:0000256" key="6">
    <source>
        <dbReference type="SAM" id="MobiDB-lite"/>
    </source>
</evidence>
<feature type="non-terminal residue" evidence="9">
    <location>
        <position position="1"/>
    </location>
</feature>
<feature type="non-terminal residue" evidence="9">
    <location>
        <position position="522"/>
    </location>
</feature>
<keyword evidence="2" id="KW-0547">Nucleotide-binding</keyword>
<dbReference type="SMART" id="SM00487">
    <property type="entry name" value="DEXDc"/>
    <property type="match status" value="1"/>
</dbReference>
<proteinExistence type="predicted"/>
<dbReference type="AlphaFoldDB" id="A0A1Y2EDH2"/>
<keyword evidence="3" id="KW-0378">Hydrolase</keyword>
<evidence type="ECO:0000259" key="7">
    <source>
        <dbReference type="PROSITE" id="PS51192"/>
    </source>
</evidence>
<evidence type="ECO:0000256" key="2">
    <source>
        <dbReference type="ARBA" id="ARBA00022741"/>
    </source>
</evidence>
<evidence type="ECO:0000256" key="5">
    <source>
        <dbReference type="ARBA" id="ARBA00023242"/>
    </source>
</evidence>
<dbReference type="GO" id="GO:0003682">
    <property type="term" value="F:chromatin binding"/>
    <property type="evidence" value="ECO:0007669"/>
    <property type="project" value="TreeGrafter"/>
</dbReference>
<reference evidence="9 10" key="1">
    <citation type="submission" date="2016-08" db="EMBL/GenBank/DDBJ databases">
        <title>A Parts List for Fungal Cellulosomes Revealed by Comparative Genomics.</title>
        <authorList>
            <consortium name="DOE Joint Genome Institute"/>
            <person name="Haitjema C.H."/>
            <person name="Gilmore S.P."/>
            <person name="Henske J.K."/>
            <person name="Solomon K.V."/>
            <person name="De Groot R."/>
            <person name="Kuo A."/>
            <person name="Mondo S.J."/>
            <person name="Salamov A.A."/>
            <person name="Labutti K."/>
            <person name="Zhao Z."/>
            <person name="Chiniquy J."/>
            <person name="Barry K."/>
            <person name="Brewer H.M."/>
            <person name="Purvine S.O."/>
            <person name="Wright A.T."/>
            <person name="Boxma B."/>
            <person name="Van Alen T."/>
            <person name="Hackstein J.H."/>
            <person name="Baker S.E."/>
            <person name="Grigoriev I.V."/>
            <person name="O'Malley M.A."/>
        </authorList>
    </citation>
    <scope>NUCLEOTIDE SEQUENCE [LARGE SCALE GENOMIC DNA]</scope>
    <source>
        <strain evidence="9 10">G1</strain>
    </source>
</reference>
<organism evidence="9 10">
    <name type="scientific">Neocallimastix californiae</name>
    <dbReference type="NCBI Taxonomy" id="1754190"/>
    <lineage>
        <taxon>Eukaryota</taxon>
        <taxon>Fungi</taxon>
        <taxon>Fungi incertae sedis</taxon>
        <taxon>Chytridiomycota</taxon>
        <taxon>Chytridiomycota incertae sedis</taxon>
        <taxon>Neocallimastigomycetes</taxon>
        <taxon>Neocallimastigales</taxon>
        <taxon>Neocallimastigaceae</taxon>
        <taxon>Neocallimastix</taxon>
    </lineage>
</organism>
<dbReference type="PANTHER" id="PTHR45623">
    <property type="entry name" value="CHROMODOMAIN-HELICASE-DNA-BINDING PROTEIN 3-RELATED-RELATED"/>
    <property type="match status" value="1"/>
</dbReference>
<evidence type="ECO:0000259" key="8">
    <source>
        <dbReference type="PROSITE" id="PS51194"/>
    </source>
</evidence>
<evidence type="ECO:0000256" key="4">
    <source>
        <dbReference type="ARBA" id="ARBA00022840"/>
    </source>
</evidence>
<dbReference type="InterPro" id="IPR014001">
    <property type="entry name" value="Helicase_ATP-bd"/>
</dbReference>
<dbReference type="Gene3D" id="3.40.50.300">
    <property type="entry name" value="P-loop containing nucleotide triphosphate hydrolases"/>
    <property type="match status" value="1"/>
</dbReference>
<feature type="compositionally biased region" description="Basic and acidic residues" evidence="6">
    <location>
        <begin position="504"/>
        <end position="522"/>
    </location>
</feature>
<dbReference type="InterPro" id="IPR001650">
    <property type="entry name" value="Helicase_C-like"/>
</dbReference>
<dbReference type="GO" id="GO:0003677">
    <property type="term" value="F:DNA binding"/>
    <property type="evidence" value="ECO:0007669"/>
    <property type="project" value="TreeGrafter"/>
</dbReference>
<evidence type="ECO:0008006" key="11">
    <source>
        <dbReference type="Google" id="ProtNLM"/>
    </source>
</evidence>
<dbReference type="GO" id="GO:0000785">
    <property type="term" value="C:chromatin"/>
    <property type="evidence" value="ECO:0007669"/>
    <property type="project" value="TreeGrafter"/>
</dbReference>
<dbReference type="GO" id="GO:0016887">
    <property type="term" value="F:ATP hydrolysis activity"/>
    <property type="evidence" value="ECO:0007669"/>
    <property type="project" value="TreeGrafter"/>
</dbReference>
<dbReference type="SUPFAM" id="SSF52540">
    <property type="entry name" value="P-loop containing nucleoside triphosphate hydrolases"/>
    <property type="match status" value="2"/>
</dbReference>
<dbReference type="Proteomes" id="UP000193920">
    <property type="component" value="Unassembled WGS sequence"/>
</dbReference>
<gene>
    <name evidence="9" type="ORF">LY90DRAFT_305021</name>
</gene>
<keyword evidence="4" id="KW-0067">ATP-binding</keyword>
<dbReference type="OrthoDB" id="5857104at2759"/>
<name>A0A1Y2EDH2_9FUNG</name>
<evidence type="ECO:0000313" key="10">
    <source>
        <dbReference type="Proteomes" id="UP000193920"/>
    </source>
</evidence>
<feature type="domain" description="Helicase ATP-binding" evidence="7">
    <location>
        <begin position="18"/>
        <end position="196"/>
    </location>
</feature>
<dbReference type="PROSITE" id="PS51194">
    <property type="entry name" value="HELICASE_CTER"/>
    <property type="match status" value="1"/>
</dbReference>
<dbReference type="PROSITE" id="PS51192">
    <property type="entry name" value="HELICASE_ATP_BIND_1"/>
    <property type="match status" value="1"/>
</dbReference>
<dbReference type="InterPro" id="IPR000330">
    <property type="entry name" value="SNF2_N"/>
</dbReference>
<keyword evidence="10" id="KW-1185">Reference proteome</keyword>
<dbReference type="GO" id="GO:0140658">
    <property type="term" value="F:ATP-dependent chromatin remodeler activity"/>
    <property type="evidence" value="ECO:0007669"/>
    <property type="project" value="TreeGrafter"/>
</dbReference>
<dbReference type="GO" id="GO:0005524">
    <property type="term" value="F:ATP binding"/>
    <property type="evidence" value="ECO:0007669"/>
    <property type="project" value="InterPro"/>
</dbReference>
<dbReference type="SMART" id="SM00490">
    <property type="entry name" value="HELICc"/>
    <property type="match status" value="1"/>
</dbReference>
<evidence type="ECO:0000313" key="9">
    <source>
        <dbReference type="EMBL" id="ORY69364.1"/>
    </source>
</evidence>
<dbReference type="InterPro" id="IPR038718">
    <property type="entry name" value="SNF2-like_sf"/>
</dbReference>